<dbReference type="STRING" id="411684.HPDFL43_20382"/>
<name>A9CWY8_HOEPD</name>
<dbReference type="eggNOG" id="COG2350">
    <property type="taxonomic scope" value="Bacteria"/>
</dbReference>
<comment type="caution">
    <text evidence="3">The sequence shown here is derived from an EMBL/GenBank/DDBJ whole genome shotgun (WGS) entry which is preliminary data.</text>
</comment>
<protein>
    <recommendedName>
        <fullName evidence="2">YCII-related domain-containing protein</fullName>
    </recommendedName>
</protein>
<dbReference type="SUPFAM" id="SSF54909">
    <property type="entry name" value="Dimeric alpha+beta barrel"/>
    <property type="match status" value="1"/>
</dbReference>
<dbReference type="PANTHER" id="PTHR37828:SF1">
    <property type="entry name" value="YCII-RELATED DOMAIN-CONTAINING PROTEIN"/>
    <property type="match status" value="1"/>
</dbReference>
<dbReference type="RefSeq" id="WP_007199820.1">
    <property type="nucleotide sequence ID" value="NZ_CM002917.1"/>
</dbReference>
<gene>
    <name evidence="3" type="ORF">HPDFL43_20382</name>
</gene>
<dbReference type="Proteomes" id="UP000004291">
    <property type="component" value="Chromosome"/>
</dbReference>
<evidence type="ECO:0000259" key="2">
    <source>
        <dbReference type="Pfam" id="PF03795"/>
    </source>
</evidence>
<dbReference type="AlphaFoldDB" id="A9CWY8"/>
<evidence type="ECO:0000256" key="1">
    <source>
        <dbReference type="ARBA" id="ARBA00007689"/>
    </source>
</evidence>
<dbReference type="Pfam" id="PF03795">
    <property type="entry name" value="YCII"/>
    <property type="match status" value="1"/>
</dbReference>
<dbReference type="HOGENOM" id="CLU_110355_6_1_5"/>
<sequence>MAFLDDGDHLFVIDLTYVTALENVDPLIEPHMAFIERNYGTGRFLASGAKVPRTGGVIIARGQSLQDIETLIRDDPFHSAGIADYTITEFRPGNIAAVLT</sequence>
<comment type="similarity">
    <text evidence="1">Belongs to the YciI family.</text>
</comment>
<evidence type="ECO:0000313" key="3">
    <source>
        <dbReference type="EMBL" id="EDQ35589.1"/>
    </source>
</evidence>
<keyword evidence="4" id="KW-1185">Reference proteome</keyword>
<dbReference type="InterPro" id="IPR011008">
    <property type="entry name" value="Dimeric_a/b-barrel"/>
</dbReference>
<accession>A9CWY8</accession>
<organism evidence="3 4">
    <name type="scientific">Hoeflea phototrophica (strain DSM 17068 / NCIMB 14078 / DFL-43)</name>
    <dbReference type="NCBI Taxonomy" id="411684"/>
    <lineage>
        <taxon>Bacteria</taxon>
        <taxon>Pseudomonadati</taxon>
        <taxon>Pseudomonadota</taxon>
        <taxon>Alphaproteobacteria</taxon>
        <taxon>Hyphomicrobiales</taxon>
        <taxon>Rhizobiaceae</taxon>
        <taxon>Hoeflea</taxon>
    </lineage>
</organism>
<proteinExistence type="inferred from homology"/>
<reference evidence="3 4" key="1">
    <citation type="submission" date="2007-10" db="EMBL/GenBank/DDBJ databases">
        <authorList>
            <person name="Wagner-Dobler I."/>
            <person name="Ferriera S."/>
            <person name="Johnson J."/>
            <person name="Kravitz S."/>
            <person name="Beeson K."/>
            <person name="Sutton G."/>
            <person name="Rogers Y.-H."/>
            <person name="Friedman R."/>
            <person name="Frazier M."/>
            <person name="Venter J.C."/>
        </authorList>
    </citation>
    <scope>NUCLEOTIDE SEQUENCE [LARGE SCALE GENOMIC DNA]</scope>
    <source>
        <strain evidence="3 4">DFL-43</strain>
    </source>
</reference>
<dbReference type="PANTHER" id="PTHR37828">
    <property type="entry name" value="GSR2449 PROTEIN"/>
    <property type="match status" value="1"/>
</dbReference>
<dbReference type="EMBL" id="ABIA03000001">
    <property type="protein sequence ID" value="EDQ35589.1"/>
    <property type="molecule type" value="Genomic_DNA"/>
</dbReference>
<evidence type="ECO:0000313" key="4">
    <source>
        <dbReference type="Proteomes" id="UP000004291"/>
    </source>
</evidence>
<dbReference type="InterPro" id="IPR005545">
    <property type="entry name" value="YCII"/>
</dbReference>
<reference evidence="3 4" key="2">
    <citation type="submission" date="2012-06" db="EMBL/GenBank/DDBJ databases">
        <authorList>
            <person name="Fiebig A."/>
        </authorList>
    </citation>
    <scope>NUCLEOTIDE SEQUENCE [LARGE SCALE GENOMIC DNA]</scope>
    <source>
        <strain evidence="3 4">DFL-43</strain>
    </source>
</reference>
<feature type="domain" description="YCII-related" evidence="2">
    <location>
        <begin position="20"/>
        <end position="91"/>
    </location>
</feature>
<dbReference type="Gene3D" id="3.30.70.1060">
    <property type="entry name" value="Dimeric alpha+beta barrel"/>
    <property type="match status" value="1"/>
</dbReference>